<dbReference type="SUPFAM" id="SSF52540">
    <property type="entry name" value="P-loop containing nucleoside triphosphate hydrolases"/>
    <property type="match status" value="1"/>
</dbReference>
<dbReference type="GO" id="GO:0030983">
    <property type="term" value="F:mismatched DNA binding"/>
    <property type="evidence" value="ECO:0007669"/>
    <property type="project" value="UniProtKB-UniRule"/>
</dbReference>
<dbReference type="GeneID" id="106155648"/>
<dbReference type="SUPFAM" id="SSF48334">
    <property type="entry name" value="DNA repair protein MutS, domain III"/>
    <property type="match status" value="1"/>
</dbReference>
<dbReference type="Gene3D" id="3.30.420.110">
    <property type="entry name" value="MutS, connector domain"/>
    <property type="match status" value="1"/>
</dbReference>
<proteinExistence type="inferred from homology"/>
<dbReference type="InterPro" id="IPR000313">
    <property type="entry name" value="PWWP_dom"/>
</dbReference>
<feature type="region of interest" description="Disordered" evidence="10">
    <location>
        <begin position="1"/>
        <end position="55"/>
    </location>
</feature>
<dbReference type="KEGG" id="lak:106155648"/>
<dbReference type="FunFam" id="1.10.1420.10:FF:000005">
    <property type="entry name" value="DNA mismatch repair protein"/>
    <property type="match status" value="1"/>
</dbReference>
<dbReference type="FunCoup" id="A0A1S3HIT5">
    <property type="interactions" value="2332"/>
</dbReference>
<keyword evidence="8 9" id="KW-0234">DNA repair</keyword>
<dbReference type="InterPro" id="IPR036678">
    <property type="entry name" value="MutS_con_dom_sf"/>
</dbReference>
<dbReference type="SMART" id="SM00533">
    <property type="entry name" value="MUTSd"/>
    <property type="match status" value="1"/>
</dbReference>
<comment type="function">
    <text evidence="8 9">Component of the post-replicative DNA mismatch repair system (MMR).</text>
</comment>
<evidence type="ECO:0000313" key="13">
    <source>
        <dbReference type="RefSeq" id="XP_013386030.1"/>
    </source>
</evidence>
<keyword evidence="7" id="KW-0539">Nucleus</keyword>
<evidence type="ECO:0000256" key="2">
    <source>
        <dbReference type="ARBA" id="ARBA00006271"/>
    </source>
</evidence>
<dbReference type="InterPro" id="IPR027417">
    <property type="entry name" value="P-loop_NTPase"/>
</dbReference>
<feature type="region of interest" description="Disordered" evidence="10">
    <location>
        <begin position="160"/>
        <end position="354"/>
    </location>
</feature>
<dbReference type="SUPFAM" id="SSF53150">
    <property type="entry name" value="DNA repair protein MutS, domain II"/>
    <property type="match status" value="1"/>
</dbReference>
<evidence type="ECO:0000256" key="9">
    <source>
        <dbReference type="RuleBase" id="RU003756"/>
    </source>
</evidence>
<dbReference type="Proteomes" id="UP000085678">
    <property type="component" value="Unplaced"/>
</dbReference>
<dbReference type="OrthoDB" id="10252754at2759"/>
<feature type="compositionally biased region" description="Basic residues" evidence="10">
    <location>
        <begin position="211"/>
        <end position="239"/>
    </location>
</feature>
<dbReference type="GO" id="GO:0051053">
    <property type="term" value="P:negative regulation of DNA metabolic process"/>
    <property type="evidence" value="ECO:0007669"/>
    <property type="project" value="UniProtKB-ARBA"/>
</dbReference>
<dbReference type="FunFam" id="3.30.420.110:FF:000004">
    <property type="entry name" value="DNA mismatch repair protein"/>
    <property type="match status" value="1"/>
</dbReference>
<evidence type="ECO:0000256" key="6">
    <source>
        <dbReference type="ARBA" id="ARBA00023125"/>
    </source>
</evidence>
<reference evidence="13" key="1">
    <citation type="submission" date="2025-08" db="UniProtKB">
        <authorList>
            <consortium name="RefSeq"/>
        </authorList>
    </citation>
    <scope>IDENTIFICATION</scope>
    <source>
        <tissue evidence="13">Gonads</tissue>
    </source>
</reference>
<comment type="similarity">
    <text evidence="2 8 9">Belongs to the DNA mismatch repair MutS family.</text>
</comment>
<dbReference type="PANTHER" id="PTHR11361">
    <property type="entry name" value="DNA MISMATCH REPAIR PROTEIN MUTS FAMILY MEMBER"/>
    <property type="match status" value="1"/>
</dbReference>
<dbReference type="CDD" id="cd05837">
    <property type="entry name" value="PWWP_MSH6"/>
    <property type="match status" value="1"/>
</dbReference>
<accession>A0A1S3HIT5</accession>
<feature type="compositionally biased region" description="Acidic residues" evidence="10">
    <location>
        <begin position="272"/>
        <end position="283"/>
    </location>
</feature>
<dbReference type="SUPFAM" id="SSF63748">
    <property type="entry name" value="Tudor/PWWP/MBT"/>
    <property type="match status" value="1"/>
</dbReference>
<dbReference type="Pfam" id="PF05188">
    <property type="entry name" value="MutS_II"/>
    <property type="match status" value="1"/>
</dbReference>
<dbReference type="FunFam" id="1.10.1420.10:FF:000006">
    <property type="entry name" value="DNA mismatch repair protein"/>
    <property type="match status" value="1"/>
</dbReference>
<feature type="compositionally biased region" description="Acidic residues" evidence="10">
    <location>
        <begin position="181"/>
        <end position="192"/>
    </location>
</feature>
<dbReference type="GO" id="GO:0006298">
    <property type="term" value="P:mismatch repair"/>
    <property type="evidence" value="ECO:0007669"/>
    <property type="project" value="InterPro"/>
</dbReference>
<dbReference type="Pfam" id="PF05190">
    <property type="entry name" value="MutS_IV"/>
    <property type="match status" value="1"/>
</dbReference>
<dbReference type="InterPro" id="IPR000432">
    <property type="entry name" value="DNA_mismatch_repair_MutS_C"/>
</dbReference>
<keyword evidence="3 8" id="KW-0547">Nucleotide-binding</keyword>
<dbReference type="Gene3D" id="3.40.1170.10">
    <property type="entry name" value="DNA repair protein MutS, domain I"/>
    <property type="match status" value="1"/>
</dbReference>
<dbReference type="SUPFAM" id="SSF55271">
    <property type="entry name" value="DNA repair protein MutS, domain I"/>
    <property type="match status" value="1"/>
</dbReference>
<dbReference type="SMART" id="SM00534">
    <property type="entry name" value="MUTSac"/>
    <property type="match status" value="1"/>
</dbReference>
<evidence type="ECO:0000256" key="4">
    <source>
        <dbReference type="ARBA" id="ARBA00022763"/>
    </source>
</evidence>
<dbReference type="InterPro" id="IPR017261">
    <property type="entry name" value="DNA_mismatch_repair_MutS/MSH"/>
</dbReference>
<dbReference type="InterPro" id="IPR007861">
    <property type="entry name" value="DNA_mismatch_repair_MutS_clamp"/>
</dbReference>
<dbReference type="GO" id="GO:0005524">
    <property type="term" value="F:ATP binding"/>
    <property type="evidence" value="ECO:0007669"/>
    <property type="project" value="UniProtKB-UniRule"/>
</dbReference>
<dbReference type="Pfam" id="PF01624">
    <property type="entry name" value="MutS_I"/>
    <property type="match status" value="1"/>
</dbReference>
<dbReference type="InterPro" id="IPR007860">
    <property type="entry name" value="DNA_mmatch_repair_MutS_con_dom"/>
</dbReference>
<dbReference type="RefSeq" id="XP_013386030.1">
    <property type="nucleotide sequence ID" value="XM_013530576.1"/>
</dbReference>
<organism evidence="12 13">
    <name type="scientific">Lingula anatina</name>
    <name type="common">Brachiopod</name>
    <name type="synonym">Lingula unguis</name>
    <dbReference type="NCBI Taxonomy" id="7574"/>
    <lineage>
        <taxon>Eukaryota</taxon>
        <taxon>Metazoa</taxon>
        <taxon>Spiralia</taxon>
        <taxon>Lophotrochozoa</taxon>
        <taxon>Brachiopoda</taxon>
        <taxon>Linguliformea</taxon>
        <taxon>Lingulata</taxon>
        <taxon>Lingulida</taxon>
        <taxon>Linguloidea</taxon>
        <taxon>Lingulidae</taxon>
        <taxon>Lingula</taxon>
    </lineage>
</organism>
<dbReference type="NCBIfam" id="NF003810">
    <property type="entry name" value="PRK05399.1"/>
    <property type="match status" value="1"/>
</dbReference>
<dbReference type="InterPro" id="IPR007696">
    <property type="entry name" value="DNA_mismatch_repair_MutS_core"/>
</dbReference>
<sequence length="1376" mass="154085">MSKAQNSILSYFSKTPKSEKTQNKEKNVLTPKQTRSSPNRSGSQGDKKEKATGKVAPGDVVWAKLEGYPWWPSLVCNHPTLHTCTRTKGRNTDVHVQFFDNPPSRAWVKEKYVKPFTGSDSADFQRGGQFFSADPQCRKGATEADKAVASSVADRLKLVVDLQPSSDEEEEEEEGTKIDDIDWDDEIFDNEADNSKENHEEEEVGAETKSNKKKTPQKPTPKKNGRPSRGSKAKRRRIRLPSDDSEDSGDEYKPAKSENESESEDSAGSGVDEADISEPETESDTGTPVKNSRKRKRGSVTTSKTPGVATKAKENLSSFANTTPSSPLSGASTPLTPLSRSSTPHTPVSVSDKTKSKLMAWAAPDTPPETSAPVSEDGTVYMHYTLDFLKPEKIKDIEGRRPDHTEYDPRTLYVPDTFKKKLTPAMKQWWEIKSKHFDTVLFFKVGKFYELYHMDAVIGVTELGLMYMKGNFAHSGFPEIAYSRYADTLIQKGYKAARVEQMESQESAEEKAAGKANKLMQRELCRITSKGTKTFNFMDGDSTESGSDYLLAIAEKNSEESSGGESTYGVCFVDTSIGKFHIGQFSDDRHGSRLRTLVSHFRPAEILYERGHISQKMQQIFNGHLTSALKEALTSGTEFWDSSKTLKFLSEGDYFLPGGENSEKFQWPQAIKAMISETDSLGLTASDEYELAIKALGAITWYLCRCCIDQELLSMKQFEEYTPLDQKQNKKGVEFASGKQKMVLDSVTLFNLEVMENSVTGTTEGTLLERLDQCVTPFGKRLFRQWLCAPLCNPSAIDDRLDAVEDLMAAQDVVTEVMELMKKLPDLERLLSKIHTLGNASRSKNHPDSRAIFYDDVTYSKKKIEDFLATLNGFKATQDIVLKFKGKGQNFKSRLLRQLVTVQKSDTSNSAKFPDLVEKLRFFDQAFDQQKAKAQGVIVPSKGVDPEYDQSLDDIKSTQAKLDTYLDQQRQRLGCRSLQYWGTGKNRYQLEVPEGVLQRVPDEYEFESQKKGFKRYRTKRIMGLLAEMEAAETRKVDAQKDCMRRIFNSFDENYTSWHSAVQCMAVLDVLINMAAYSRCGDGVMCRPQLVLPEDQDQPFLELREARHPCISATFSGGDFIPNDTVIGCHDDNAMETDGIDHSDSSIVLVTGPNMGGKSTLMRQVGVIVIMAQLGVYVPAEKCRLTPVDRVFTRLGASDRIMSGESTFYVELSETSAILQHATRHSLVLLDELGRGTATYDGTAIACAVVRELSQNVRSRTLFSTHYHSLVEEFTHDPNIRLGHMACMVENENDEDPSQETITFLYKFVSGACPKSYGFNAARLADIPEQIIKVARIKAQEFEEHADNLKVFRNICSTDEALGKDSLISLQNQIQVS</sequence>
<feature type="domain" description="PWWP" evidence="11">
    <location>
        <begin position="57"/>
        <end position="119"/>
    </location>
</feature>
<feature type="compositionally biased region" description="Polar residues" evidence="10">
    <location>
        <begin position="1"/>
        <end position="15"/>
    </location>
</feature>
<dbReference type="InterPro" id="IPR036187">
    <property type="entry name" value="DNA_mismatch_repair_MutS_sf"/>
</dbReference>
<dbReference type="Pfam" id="PF00488">
    <property type="entry name" value="MutS_V"/>
    <property type="match status" value="1"/>
</dbReference>
<feature type="compositionally biased region" description="Basic and acidic residues" evidence="10">
    <location>
        <begin position="16"/>
        <end position="27"/>
    </location>
</feature>
<evidence type="ECO:0000259" key="11">
    <source>
        <dbReference type="PROSITE" id="PS50812"/>
    </source>
</evidence>
<dbReference type="Gene3D" id="1.10.1420.10">
    <property type="match status" value="2"/>
</dbReference>
<dbReference type="GO" id="GO:0140664">
    <property type="term" value="F:ATP-dependent DNA damage sensor activity"/>
    <property type="evidence" value="ECO:0007669"/>
    <property type="project" value="InterPro"/>
</dbReference>
<dbReference type="CDD" id="cd03286">
    <property type="entry name" value="ABC_MSH6_euk"/>
    <property type="match status" value="1"/>
</dbReference>
<keyword evidence="12" id="KW-1185">Reference proteome</keyword>
<keyword evidence="4 8" id="KW-0227">DNA damage</keyword>
<dbReference type="PIRSF" id="PIRSF037677">
    <property type="entry name" value="DNA_mis_repair_Msh6"/>
    <property type="match status" value="1"/>
</dbReference>
<dbReference type="STRING" id="7574.A0A1S3HIT5"/>
<dbReference type="InterPro" id="IPR016151">
    <property type="entry name" value="DNA_mismatch_repair_MutS_N"/>
</dbReference>
<evidence type="ECO:0000313" key="12">
    <source>
        <dbReference type="Proteomes" id="UP000085678"/>
    </source>
</evidence>
<dbReference type="FunFam" id="3.40.50.300:FF:000645">
    <property type="entry name" value="DNA mismatch repair protein"/>
    <property type="match status" value="1"/>
</dbReference>
<feature type="compositionally biased region" description="Polar residues" evidence="10">
    <location>
        <begin position="30"/>
        <end position="44"/>
    </location>
</feature>
<protein>
    <recommendedName>
        <fullName evidence="8">DNA mismatch repair protein</fullName>
    </recommendedName>
</protein>
<dbReference type="InterPro" id="IPR045076">
    <property type="entry name" value="MutS"/>
</dbReference>
<feature type="compositionally biased region" description="Polar residues" evidence="10">
    <location>
        <begin position="315"/>
        <end position="331"/>
    </location>
</feature>
<dbReference type="PROSITE" id="PS00486">
    <property type="entry name" value="DNA_MISMATCH_REPAIR_2"/>
    <property type="match status" value="1"/>
</dbReference>
<dbReference type="Gene3D" id="3.40.50.300">
    <property type="entry name" value="P-loop containing nucleotide triphosphate hydrolases"/>
    <property type="match status" value="1"/>
</dbReference>
<evidence type="ECO:0000256" key="5">
    <source>
        <dbReference type="ARBA" id="ARBA00022840"/>
    </source>
</evidence>
<dbReference type="SMART" id="SM00293">
    <property type="entry name" value="PWWP"/>
    <property type="match status" value="1"/>
</dbReference>
<comment type="subcellular location">
    <subcellularLocation>
        <location evidence="1">Nucleus</location>
    </subcellularLocation>
</comment>
<dbReference type="Gene3D" id="2.30.30.140">
    <property type="match status" value="1"/>
</dbReference>
<dbReference type="PANTHER" id="PTHR11361:SF148">
    <property type="entry name" value="DNA MISMATCH REPAIR PROTEIN MSH6"/>
    <property type="match status" value="1"/>
</dbReference>
<dbReference type="InterPro" id="IPR007695">
    <property type="entry name" value="DNA_mismatch_repair_MutS-lik_N"/>
</dbReference>
<feature type="compositionally biased region" description="Basic and acidic residues" evidence="10">
    <location>
        <begin position="250"/>
        <end position="259"/>
    </location>
</feature>
<keyword evidence="5 8" id="KW-0067">ATP-binding</keyword>
<dbReference type="Pfam" id="PF05192">
    <property type="entry name" value="MutS_III"/>
    <property type="match status" value="1"/>
</dbReference>
<evidence type="ECO:0000256" key="8">
    <source>
        <dbReference type="PIRNR" id="PIRNR037677"/>
    </source>
</evidence>
<evidence type="ECO:0000256" key="10">
    <source>
        <dbReference type="SAM" id="MobiDB-lite"/>
    </source>
</evidence>
<gene>
    <name evidence="13" type="primary">LOC106155648</name>
</gene>
<keyword evidence="6 8" id="KW-0238">DNA-binding</keyword>
<dbReference type="PROSITE" id="PS50812">
    <property type="entry name" value="PWWP"/>
    <property type="match status" value="1"/>
</dbReference>
<dbReference type="InParanoid" id="A0A1S3HIT5"/>
<evidence type="ECO:0000256" key="7">
    <source>
        <dbReference type="ARBA" id="ARBA00023242"/>
    </source>
</evidence>
<evidence type="ECO:0000256" key="3">
    <source>
        <dbReference type="ARBA" id="ARBA00022741"/>
    </source>
</evidence>
<dbReference type="GO" id="GO:0032301">
    <property type="term" value="C:MutSalpha complex"/>
    <property type="evidence" value="ECO:0007669"/>
    <property type="project" value="TreeGrafter"/>
</dbReference>
<name>A0A1S3HIT5_LINAN</name>
<dbReference type="FunFam" id="3.40.1170.10:FF:000002">
    <property type="entry name" value="DNA mismatch repair protein"/>
    <property type="match status" value="1"/>
</dbReference>
<evidence type="ECO:0000256" key="1">
    <source>
        <dbReference type="ARBA" id="ARBA00004123"/>
    </source>
</evidence>
<dbReference type="Pfam" id="PF00855">
    <property type="entry name" value="PWWP"/>
    <property type="match status" value="1"/>
</dbReference>
<feature type="compositionally biased region" description="Low complexity" evidence="10">
    <location>
        <begin position="332"/>
        <end position="347"/>
    </location>
</feature>